<comment type="caution">
    <text evidence="1">The sequence shown here is derived from an EMBL/GenBank/DDBJ whole genome shotgun (WGS) entry which is preliminary data.</text>
</comment>
<keyword evidence="2" id="KW-1185">Reference proteome</keyword>
<evidence type="ECO:0000313" key="1">
    <source>
        <dbReference type="EMBL" id="TFH89452.1"/>
    </source>
</evidence>
<reference evidence="1 2" key="1">
    <citation type="submission" date="2019-01" db="EMBL/GenBank/DDBJ databases">
        <title>Vibrio BEI176 sp. nov, a marine bacterium isolated from China: eastern marignal seas.</title>
        <authorList>
            <person name="Li B."/>
        </authorList>
    </citation>
    <scope>NUCLEOTIDE SEQUENCE [LARGE SCALE GENOMIC DNA]</scope>
    <source>
        <strain evidence="1 2">BEI176</strain>
    </source>
</reference>
<dbReference type="AlphaFoldDB" id="A0A4Y8W938"/>
<gene>
    <name evidence="1" type="ORF">ELS82_22215</name>
</gene>
<dbReference type="EMBL" id="SATR01000066">
    <property type="protein sequence ID" value="TFH89452.1"/>
    <property type="molecule type" value="Genomic_DNA"/>
</dbReference>
<sequence>MLEDFYRFIQDHQDHYWLHWNLTNINFGFETIEHRYRVLTEKVPPKVDDSKKYNLSTLVSQMYGVDYVDHPKMPNLMELNGGKSRDFLTGGEEVTAFERKEYIKLHKSTMSKVYFFKSVFHKLQSKKLKTTRSNWPTKLNGALESLPAKILALIAVLFTVGQLGHLGYKSLNEYSTSSQTVQGIIKNSETDKVNLNNHQLLESSSKNPG</sequence>
<proteinExistence type="predicted"/>
<protein>
    <submittedName>
        <fullName evidence="1">Uncharacterized protein</fullName>
    </submittedName>
</protein>
<organism evidence="1 2">
    <name type="scientific">Vibrio ouci</name>
    <dbReference type="NCBI Taxonomy" id="2499078"/>
    <lineage>
        <taxon>Bacteria</taxon>
        <taxon>Pseudomonadati</taxon>
        <taxon>Pseudomonadota</taxon>
        <taxon>Gammaproteobacteria</taxon>
        <taxon>Vibrionales</taxon>
        <taxon>Vibrionaceae</taxon>
        <taxon>Vibrio</taxon>
    </lineage>
</organism>
<dbReference type="OrthoDB" id="7889003at2"/>
<name>A0A4Y8W938_9VIBR</name>
<accession>A0A4Y8W938</accession>
<dbReference type="Proteomes" id="UP000297753">
    <property type="component" value="Unassembled WGS sequence"/>
</dbReference>
<dbReference type="RefSeq" id="WP_134837393.1">
    <property type="nucleotide sequence ID" value="NZ_SATR01000066.1"/>
</dbReference>
<evidence type="ECO:0000313" key="2">
    <source>
        <dbReference type="Proteomes" id="UP000297753"/>
    </source>
</evidence>